<evidence type="ECO:0000256" key="5">
    <source>
        <dbReference type="ARBA" id="ARBA00022884"/>
    </source>
</evidence>
<dbReference type="Gene3D" id="2.40.10.230">
    <property type="entry name" value="Probable tRNA pseudouridine synthase domain"/>
    <property type="match status" value="1"/>
</dbReference>
<dbReference type="Proteomes" id="UP000807469">
    <property type="component" value="Unassembled WGS sequence"/>
</dbReference>
<feature type="compositionally biased region" description="Basic and acidic residues" evidence="7">
    <location>
        <begin position="415"/>
        <end position="459"/>
    </location>
</feature>
<gene>
    <name evidence="8" type="ORF">BDN70DRAFT_926691</name>
</gene>
<dbReference type="GO" id="GO:0000493">
    <property type="term" value="P:box H/ACA snoRNP assembly"/>
    <property type="evidence" value="ECO:0007669"/>
    <property type="project" value="InterPro"/>
</dbReference>
<evidence type="ECO:0000313" key="9">
    <source>
        <dbReference type="Proteomes" id="UP000807469"/>
    </source>
</evidence>
<feature type="compositionally biased region" description="Low complexity" evidence="7">
    <location>
        <begin position="602"/>
        <end position="612"/>
    </location>
</feature>
<feature type="region of interest" description="Disordered" evidence="7">
    <location>
        <begin position="276"/>
        <end position="295"/>
    </location>
</feature>
<evidence type="ECO:0000313" key="8">
    <source>
        <dbReference type="EMBL" id="KAF9486455.1"/>
    </source>
</evidence>
<dbReference type="InterPro" id="IPR038664">
    <property type="entry name" value="Gar1/Naf1_Cbf5-bd_sf"/>
</dbReference>
<dbReference type="GO" id="GO:0003723">
    <property type="term" value="F:RNA binding"/>
    <property type="evidence" value="ECO:0007669"/>
    <property type="project" value="UniProtKB-KW"/>
</dbReference>
<evidence type="ECO:0000256" key="1">
    <source>
        <dbReference type="ARBA" id="ARBA00004123"/>
    </source>
</evidence>
<comment type="subcellular location">
    <subcellularLocation>
        <location evidence="1">Nucleus</location>
    </subcellularLocation>
</comment>
<dbReference type="InterPro" id="IPR007504">
    <property type="entry name" value="H/ACA_rnp_Gar1/Naf1"/>
</dbReference>
<feature type="compositionally biased region" description="Low complexity" evidence="7">
    <location>
        <begin position="86"/>
        <end position="95"/>
    </location>
</feature>
<dbReference type="Pfam" id="PF04410">
    <property type="entry name" value="Gar1"/>
    <property type="match status" value="1"/>
</dbReference>
<evidence type="ECO:0000256" key="7">
    <source>
        <dbReference type="SAM" id="MobiDB-lite"/>
    </source>
</evidence>
<evidence type="ECO:0000256" key="3">
    <source>
        <dbReference type="ARBA" id="ARBA00022552"/>
    </source>
</evidence>
<feature type="compositionally biased region" description="Polar residues" evidence="7">
    <location>
        <begin position="618"/>
        <end position="627"/>
    </location>
</feature>
<feature type="compositionally biased region" description="Acidic residues" evidence="7">
    <location>
        <begin position="96"/>
        <end position="108"/>
    </location>
</feature>
<feature type="compositionally biased region" description="Low complexity" evidence="7">
    <location>
        <begin position="39"/>
        <end position="55"/>
    </location>
</feature>
<dbReference type="InterPro" id="IPR040309">
    <property type="entry name" value="Naf1"/>
</dbReference>
<name>A0A9P5ZG39_9AGAR</name>
<organism evidence="8 9">
    <name type="scientific">Pholiota conissans</name>
    <dbReference type="NCBI Taxonomy" id="109636"/>
    <lineage>
        <taxon>Eukaryota</taxon>
        <taxon>Fungi</taxon>
        <taxon>Dikarya</taxon>
        <taxon>Basidiomycota</taxon>
        <taxon>Agaricomycotina</taxon>
        <taxon>Agaricomycetes</taxon>
        <taxon>Agaricomycetidae</taxon>
        <taxon>Agaricales</taxon>
        <taxon>Agaricineae</taxon>
        <taxon>Strophariaceae</taxon>
        <taxon>Pholiota</taxon>
    </lineage>
</organism>
<keyword evidence="2" id="KW-0690">Ribosome biogenesis</keyword>
<dbReference type="PANTHER" id="PTHR31633">
    <property type="entry name" value="H/ACA RIBONUCLEOPROTEIN COMPLEX NON-CORE SUBUNIT NAF1"/>
    <property type="match status" value="1"/>
</dbReference>
<keyword evidence="3" id="KW-0698">rRNA processing</keyword>
<comment type="caution">
    <text evidence="8">The sequence shown here is derived from an EMBL/GenBank/DDBJ whole genome shotgun (WGS) entry which is preliminary data.</text>
</comment>
<feature type="compositionally biased region" description="Acidic residues" evidence="7">
    <location>
        <begin position="284"/>
        <end position="295"/>
    </location>
</feature>
<reference evidence="8" key="1">
    <citation type="submission" date="2020-11" db="EMBL/GenBank/DDBJ databases">
        <authorList>
            <consortium name="DOE Joint Genome Institute"/>
            <person name="Ahrendt S."/>
            <person name="Riley R."/>
            <person name="Andreopoulos W."/>
            <person name="Labutti K."/>
            <person name="Pangilinan J."/>
            <person name="Ruiz-Duenas F.J."/>
            <person name="Barrasa J.M."/>
            <person name="Sanchez-Garcia M."/>
            <person name="Camarero S."/>
            <person name="Miyauchi S."/>
            <person name="Serrano A."/>
            <person name="Linde D."/>
            <person name="Babiker R."/>
            <person name="Drula E."/>
            <person name="Ayuso-Fernandez I."/>
            <person name="Pacheco R."/>
            <person name="Padilla G."/>
            <person name="Ferreira P."/>
            <person name="Barriuso J."/>
            <person name="Kellner H."/>
            <person name="Castanera R."/>
            <person name="Alfaro M."/>
            <person name="Ramirez L."/>
            <person name="Pisabarro A.G."/>
            <person name="Kuo A."/>
            <person name="Tritt A."/>
            <person name="Lipzen A."/>
            <person name="He G."/>
            <person name="Yan M."/>
            <person name="Ng V."/>
            <person name="Cullen D."/>
            <person name="Martin F."/>
            <person name="Rosso M.-N."/>
            <person name="Henrissat B."/>
            <person name="Hibbett D."/>
            <person name="Martinez A.T."/>
            <person name="Grigoriev I.V."/>
        </authorList>
    </citation>
    <scope>NUCLEOTIDE SEQUENCE</scope>
    <source>
        <strain evidence="8">CIRM-BRFM 674</strain>
    </source>
</reference>
<dbReference type="GO" id="GO:0005634">
    <property type="term" value="C:nucleus"/>
    <property type="evidence" value="ECO:0007669"/>
    <property type="project" value="UniProtKB-SubCell"/>
</dbReference>
<dbReference type="GO" id="GO:0006364">
    <property type="term" value="P:rRNA processing"/>
    <property type="evidence" value="ECO:0007669"/>
    <property type="project" value="UniProtKB-KW"/>
</dbReference>
<feature type="compositionally biased region" description="Low complexity" evidence="7">
    <location>
        <begin position="313"/>
        <end position="323"/>
    </location>
</feature>
<dbReference type="EMBL" id="MU155130">
    <property type="protein sequence ID" value="KAF9486455.1"/>
    <property type="molecule type" value="Genomic_DNA"/>
</dbReference>
<feature type="compositionally biased region" description="Low complexity" evidence="7">
    <location>
        <begin position="389"/>
        <end position="399"/>
    </location>
</feature>
<evidence type="ECO:0000256" key="4">
    <source>
        <dbReference type="ARBA" id="ARBA00022553"/>
    </source>
</evidence>
<keyword evidence="5" id="KW-0694">RNA-binding</keyword>
<sequence length="662" mass="71303">MNTFRVPQSIPQDLLLIQELIGAPPKSGPQPPADLAKASQSTTQGDDDISSSGSDNDSEDEIAADLITGAATDEEDLTKIPQNPLSEPSESTSDSSDSDSDSTSDEEDKANLSKGLLDLDDDEDPVPAAGANTYFTTKHEVVEAEIPIPDVDEVGSNEALERVGEVTNIVDCLVIVRGLSADSAEGCPVRGSDRALDSETLLVFDDRKSSLHFAHTIPGQIYETFGPTAQPFYQVKFNSAFPLDPERVRVGREVYHVPERSRFVFLNQIKAFKGSDASNVHDEEPADDELEFSDDEAEAAYKSRLKRKRGGSRARSVASSRQSTPNPTLMRDQELSDETILGRNAYDEHGPYDIDYTAPGPSSRPAPIPYDDPYGDDYTAPDVADREAAASAPTQARSAWSSSGSNFGPSRGGRRRDERGYERHGGPGREQDGDRGRALGRGRERGGRSRGRGGGDRGGRGSHRHHLNTASESYERPLSPTSLAIARATGQPGAYVQTQQPPYQQQSYGQQDIYSGPMHSQDTPSWEYAQMASQFLPDQTHQMHQYGDTYGGYQQQSQVYQNRFDFNAMVSAQGAGPFVQPHINPRFASAFGLGGLPQISQGYGSISGGPPSLDASGTAPSASSMGWATTADEWAVSVQQGAAPSSTRPGSAASRADENTQK</sequence>
<feature type="compositionally biased region" description="Low complexity" evidence="7">
    <location>
        <begin position="371"/>
        <end position="382"/>
    </location>
</feature>
<keyword evidence="4" id="KW-0597">Phosphoprotein</keyword>
<feature type="region of interest" description="Disordered" evidence="7">
    <location>
        <begin position="304"/>
        <end position="478"/>
    </location>
</feature>
<proteinExistence type="predicted"/>
<dbReference type="GO" id="GO:0005732">
    <property type="term" value="C:sno(s)RNA-containing ribonucleoprotein complex"/>
    <property type="evidence" value="ECO:0007669"/>
    <property type="project" value="InterPro"/>
</dbReference>
<keyword evidence="6" id="KW-0539">Nucleus</keyword>
<accession>A0A9P5ZG39</accession>
<dbReference type="PANTHER" id="PTHR31633:SF1">
    <property type="entry name" value="H_ACA RIBONUCLEOPROTEIN COMPLEX NON-CORE SUBUNIT NAF1"/>
    <property type="match status" value="1"/>
</dbReference>
<evidence type="ECO:0000256" key="6">
    <source>
        <dbReference type="ARBA" id="ARBA00023242"/>
    </source>
</evidence>
<dbReference type="GO" id="GO:0001522">
    <property type="term" value="P:pseudouridine synthesis"/>
    <property type="evidence" value="ECO:0007669"/>
    <property type="project" value="InterPro"/>
</dbReference>
<feature type="region of interest" description="Disordered" evidence="7">
    <location>
        <begin position="602"/>
        <end position="662"/>
    </location>
</feature>
<evidence type="ECO:0000256" key="2">
    <source>
        <dbReference type="ARBA" id="ARBA00022517"/>
    </source>
</evidence>
<dbReference type="OrthoDB" id="21550at2759"/>
<protein>
    <submittedName>
        <fullName evidence="8">NAF1-domain-containing protein</fullName>
    </submittedName>
</protein>
<feature type="region of interest" description="Disordered" evidence="7">
    <location>
        <begin position="20"/>
        <end position="110"/>
    </location>
</feature>
<keyword evidence="9" id="KW-1185">Reference proteome</keyword>
<feature type="compositionally biased region" description="Polar residues" evidence="7">
    <location>
        <begin position="637"/>
        <end position="649"/>
    </location>
</feature>
<dbReference type="AlphaFoldDB" id="A0A9P5ZG39"/>